<comment type="caution">
    <text evidence="4">Lacks conserved residue(s) required for the propagation of feature annotation.</text>
</comment>
<dbReference type="RefSeq" id="WP_132500963.1">
    <property type="nucleotide sequence ID" value="NZ_LVXA01000001.1"/>
</dbReference>
<evidence type="ECO:0000256" key="3">
    <source>
        <dbReference type="ARBA" id="ARBA00023125"/>
    </source>
</evidence>
<comment type="caution">
    <text evidence="8">The sequence shown here is derived from an EMBL/GenBank/DDBJ whole genome shotgun (WGS) entry which is preliminary data.</text>
</comment>
<dbReference type="AlphaFoldDB" id="A0A4R2NAM9"/>
<feature type="domain" description="Negative modulator of initiation of replication SeqA N-terminal" evidence="7">
    <location>
        <begin position="1"/>
        <end position="36"/>
    </location>
</feature>
<dbReference type="HAMAP" id="MF_00908">
    <property type="entry name" value="SeqA"/>
    <property type="match status" value="1"/>
</dbReference>
<evidence type="ECO:0000259" key="6">
    <source>
        <dbReference type="Pfam" id="PF03925"/>
    </source>
</evidence>
<comment type="similarity">
    <text evidence="4 5">Belongs to the SeqA family.</text>
</comment>
<proteinExistence type="inferred from homology"/>
<dbReference type="Proteomes" id="UP000295537">
    <property type="component" value="Unassembled WGS sequence"/>
</dbReference>
<comment type="function">
    <text evidence="4 5">Negative regulator of replication initiation, which contributes to regulation of DNA replication and ensures that replication initiation occurs exactly once per chromosome per cell cycle. Binds to pairs of hemimethylated GATC sequences in the oriC region, thus preventing assembly of replication proteins and re-initiation at newly replicated origins. Repression is relieved when the region becomes fully methylated.</text>
</comment>
<dbReference type="InterPro" id="IPR036835">
    <property type="entry name" value="SeqA_DNA-bd_C_sf"/>
</dbReference>
<name>A0A4R2NAM9_9PAST</name>
<evidence type="ECO:0000313" key="9">
    <source>
        <dbReference type="Proteomes" id="UP000295537"/>
    </source>
</evidence>
<protein>
    <recommendedName>
        <fullName evidence="4 5">Negative modulator of initiation of replication</fullName>
    </recommendedName>
</protein>
<dbReference type="Pfam" id="PF17206">
    <property type="entry name" value="SeqA_N"/>
    <property type="match status" value="1"/>
</dbReference>
<evidence type="ECO:0000256" key="2">
    <source>
        <dbReference type="ARBA" id="ARBA00022880"/>
    </source>
</evidence>
<keyword evidence="9" id="KW-1185">Reference proteome</keyword>
<dbReference type="NCBIfam" id="NF008389">
    <property type="entry name" value="PRK11187.1"/>
    <property type="match status" value="1"/>
</dbReference>
<dbReference type="GO" id="GO:0006355">
    <property type="term" value="P:regulation of DNA-templated transcription"/>
    <property type="evidence" value="ECO:0007669"/>
    <property type="project" value="InterPro"/>
</dbReference>
<dbReference type="OrthoDB" id="5591069at2"/>
<dbReference type="Gene3D" id="1.20.1380.10">
    <property type="entry name" value="Replication modulator SeqA, C-terminal DNA-binding domain"/>
    <property type="match status" value="1"/>
</dbReference>
<evidence type="ECO:0000256" key="5">
    <source>
        <dbReference type="PIRNR" id="PIRNR019401"/>
    </source>
</evidence>
<evidence type="ECO:0000259" key="7">
    <source>
        <dbReference type="Pfam" id="PF17206"/>
    </source>
</evidence>
<dbReference type="InterPro" id="IPR010985">
    <property type="entry name" value="Ribbon_hlx_hlx"/>
</dbReference>
<accession>A0A4R2NAM9</accession>
<dbReference type="EMBL" id="SLXJ01000003">
    <property type="protein sequence ID" value="TCP18153.1"/>
    <property type="molecule type" value="Genomic_DNA"/>
</dbReference>
<keyword evidence="2 4" id="KW-0236">DNA replication inhibitor</keyword>
<dbReference type="SUPFAM" id="SSF82808">
    <property type="entry name" value="Replication modulator SeqA, C-terminal DNA-binding domain"/>
    <property type="match status" value="1"/>
</dbReference>
<dbReference type="GO" id="GO:0003677">
    <property type="term" value="F:DNA binding"/>
    <property type="evidence" value="ECO:0007669"/>
    <property type="project" value="UniProtKB-UniRule"/>
</dbReference>
<evidence type="ECO:0000256" key="1">
    <source>
        <dbReference type="ARBA" id="ARBA00022490"/>
    </source>
</evidence>
<keyword evidence="1 4" id="KW-0963">Cytoplasm</keyword>
<sequence>MKTIEVDDELYHYIASRTQAIGESASDILRRLLRLPASPQPFVLVQENMINELKDLAKLPKTKAPANPQDKLIKQIEFVLASSLFNQEKKVVNRFLMLLSAIHRAVPAKFTQATEKVQGSERVYFARDEATILATGSGAKAKAIPDSPFWVITNNNTERKGIILASLMTELELPTELIERIKALFNQ</sequence>
<gene>
    <name evidence="4" type="primary">seqA</name>
    <name evidence="8" type="ORF">EV693_103120</name>
</gene>
<reference evidence="8 9" key="1">
    <citation type="submission" date="2019-03" db="EMBL/GenBank/DDBJ databases">
        <title>Genomic Encyclopedia of Type Strains, Phase IV (KMG-IV): sequencing the most valuable type-strain genomes for metagenomic binning, comparative biology and taxonomic classification.</title>
        <authorList>
            <person name="Goeker M."/>
        </authorList>
    </citation>
    <scope>NUCLEOTIDE SEQUENCE [LARGE SCALE GENOMIC DNA]</scope>
    <source>
        <strain evidence="8 9">DSM 16380</strain>
    </source>
</reference>
<comment type="subunit">
    <text evidence="4">Homodimer. Polymerizes to form helical filaments.</text>
</comment>
<dbReference type="InterPro" id="IPR005621">
    <property type="entry name" value="SeqA"/>
</dbReference>
<evidence type="ECO:0000256" key="4">
    <source>
        <dbReference type="HAMAP-Rule" id="MF_00908"/>
    </source>
</evidence>
<dbReference type="InterPro" id="IPR033761">
    <property type="entry name" value="SeqA_N"/>
</dbReference>
<dbReference type="SUPFAM" id="SSF47598">
    <property type="entry name" value="Ribbon-helix-helix"/>
    <property type="match status" value="1"/>
</dbReference>
<keyword evidence="3 4" id="KW-0238">DNA-binding</keyword>
<dbReference type="InterPro" id="IPR026577">
    <property type="entry name" value="SeqA_DNA-bd_C"/>
</dbReference>
<dbReference type="Pfam" id="PF03925">
    <property type="entry name" value="SeqA"/>
    <property type="match status" value="1"/>
</dbReference>
<organism evidence="8 9">
    <name type="scientific">Nicoletella semolina</name>
    <dbReference type="NCBI Taxonomy" id="271160"/>
    <lineage>
        <taxon>Bacteria</taxon>
        <taxon>Pseudomonadati</taxon>
        <taxon>Pseudomonadota</taxon>
        <taxon>Gammaproteobacteria</taxon>
        <taxon>Pasteurellales</taxon>
        <taxon>Pasteurellaceae</taxon>
        <taxon>Nicoletella</taxon>
    </lineage>
</organism>
<dbReference type="Gene3D" id="1.10.1220.10">
    <property type="entry name" value="Met repressor-like"/>
    <property type="match status" value="1"/>
</dbReference>
<dbReference type="GO" id="GO:0032297">
    <property type="term" value="P:negative regulation of DNA-templated DNA replication initiation"/>
    <property type="evidence" value="ECO:0007669"/>
    <property type="project" value="UniProtKB-UniRule"/>
</dbReference>
<dbReference type="PIRSF" id="PIRSF019401">
    <property type="entry name" value="SeqA"/>
    <property type="match status" value="1"/>
</dbReference>
<feature type="domain" description="Replication modulator SeqA C-terminal DNA-binding" evidence="6">
    <location>
        <begin position="75"/>
        <end position="182"/>
    </location>
</feature>
<dbReference type="GO" id="GO:0005737">
    <property type="term" value="C:cytoplasm"/>
    <property type="evidence" value="ECO:0007669"/>
    <property type="project" value="UniProtKB-SubCell"/>
</dbReference>
<dbReference type="InterPro" id="IPR013321">
    <property type="entry name" value="Arc_rbn_hlx_hlx"/>
</dbReference>
<comment type="subcellular location">
    <subcellularLocation>
        <location evidence="4 5">Cytoplasm</location>
    </subcellularLocation>
</comment>
<evidence type="ECO:0000313" key="8">
    <source>
        <dbReference type="EMBL" id="TCP18153.1"/>
    </source>
</evidence>